<dbReference type="EMBL" id="AUZM01000011">
    <property type="protein sequence ID" value="ERT08334.1"/>
    <property type="molecule type" value="Genomic_DNA"/>
</dbReference>
<dbReference type="GO" id="GO:0005886">
    <property type="term" value="C:plasma membrane"/>
    <property type="evidence" value="ECO:0007669"/>
    <property type="project" value="UniProtKB-SubCell"/>
</dbReference>
<comment type="caution">
    <text evidence="10">The sequence shown here is derived from an EMBL/GenBank/DDBJ whole genome shotgun (WGS) entry which is preliminary data.</text>
</comment>
<dbReference type="SUPFAM" id="SSF141868">
    <property type="entry name" value="EAL domain-like"/>
    <property type="match status" value="1"/>
</dbReference>
<dbReference type="RefSeq" id="WP_023065376.1">
    <property type="nucleotide sequence ID" value="NZ_AUZM01000011.1"/>
</dbReference>
<dbReference type="CDD" id="cd00130">
    <property type="entry name" value="PAS"/>
    <property type="match status" value="1"/>
</dbReference>
<evidence type="ECO:0000256" key="3">
    <source>
        <dbReference type="ARBA" id="ARBA00022692"/>
    </source>
</evidence>
<evidence type="ECO:0000256" key="2">
    <source>
        <dbReference type="ARBA" id="ARBA00022475"/>
    </source>
</evidence>
<feature type="domain" description="PAS" evidence="6">
    <location>
        <begin position="356"/>
        <end position="428"/>
    </location>
</feature>
<dbReference type="InterPro" id="IPR001610">
    <property type="entry name" value="PAC"/>
</dbReference>
<dbReference type="PROSITE" id="PS50883">
    <property type="entry name" value="EAL"/>
    <property type="match status" value="1"/>
</dbReference>
<dbReference type="InterPro" id="IPR043128">
    <property type="entry name" value="Rev_trsase/Diguanyl_cyclase"/>
</dbReference>
<dbReference type="NCBIfam" id="TIGR00229">
    <property type="entry name" value="sensory_box"/>
    <property type="match status" value="1"/>
</dbReference>
<dbReference type="CDD" id="cd01948">
    <property type="entry name" value="EAL"/>
    <property type="match status" value="1"/>
</dbReference>
<comment type="subcellular location">
    <subcellularLocation>
        <location evidence="1">Cell membrane</location>
        <topology evidence="1">Multi-pass membrane protein</topology>
    </subcellularLocation>
</comment>
<dbReference type="Pfam" id="PF00563">
    <property type="entry name" value="EAL"/>
    <property type="match status" value="1"/>
</dbReference>
<gene>
    <name evidence="10" type="ORF">M595_1607</name>
</gene>
<feature type="domain" description="GGDEF" evidence="9">
    <location>
        <begin position="517"/>
        <end position="655"/>
    </location>
</feature>
<dbReference type="SMART" id="SM00086">
    <property type="entry name" value="PAC"/>
    <property type="match status" value="1"/>
</dbReference>
<dbReference type="SMART" id="SM00091">
    <property type="entry name" value="PAS"/>
    <property type="match status" value="1"/>
</dbReference>
<evidence type="ECO:0000313" key="10">
    <source>
        <dbReference type="EMBL" id="ERT08334.1"/>
    </source>
</evidence>
<dbReference type="SUPFAM" id="SSF55785">
    <property type="entry name" value="PYP-like sensor domain (PAS domain)"/>
    <property type="match status" value="1"/>
</dbReference>
<keyword evidence="11" id="KW-1185">Reference proteome</keyword>
<dbReference type="SMART" id="SM00267">
    <property type="entry name" value="GGDEF"/>
    <property type="match status" value="1"/>
</dbReference>
<dbReference type="SMART" id="SM00052">
    <property type="entry name" value="EAL"/>
    <property type="match status" value="1"/>
</dbReference>
<dbReference type="Pfam" id="PF00990">
    <property type="entry name" value="GGDEF"/>
    <property type="match status" value="1"/>
</dbReference>
<dbReference type="InterPro" id="IPR013655">
    <property type="entry name" value="PAS_fold_3"/>
</dbReference>
<dbReference type="PANTHER" id="PTHR44757">
    <property type="entry name" value="DIGUANYLATE CYCLASE DGCP"/>
    <property type="match status" value="1"/>
</dbReference>
<evidence type="ECO:0000259" key="6">
    <source>
        <dbReference type="PROSITE" id="PS50112"/>
    </source>
</evidence>
<feature type="domain" description="EAL" evidence="8">
    <location>
        <begin position="664"/>
        <end position="920"/>
    </location>
</feature>
<evidence type="ECO:0000256" key="4">
    <source>
        <dbReference type="ARBA" id="ARBA00022989"/>
    </source>
</evidence>
<dbReference type="InterPro" id="IPR001633">
    <property type="entry name" value="EAL_dom"/>
</dbReference>
<dbReference type="InterPro" id="IPR000014">
    <property type="entry name" value="PAS"/>
</dbReference>
<evidence type="ECO:0000256" key="5">
    <source>
        <dbReference type="ARBA" id="ARBA00023136"/>
    </source>
</evidence>
<feature type="domain" description="PAC" evidence="7">
    <location>
        <begin position="432"/>
        <end position="484"/>
    </location>
</feature>
<dbReference type="Gene3D" id="3.30.70.270">
    <property type="match status" value="1"/>
</dbReference>
<evidence type="ECO:0000256" key="1">
    <source>
        <dbReference type="ARBA" id="ARBA00004651"/>
    </source>
</evidence>
<dbReference type="InterPro" id="IPR029787">
    <property type="entry name" value="Nucleotide_cyclase"/>
</dbReference>
<dbReference type="AlphaFoldDB" id="U7QK40"/>
<evidence type="ECO:0000259" key="9">
    <source>
        <dbReference type="PROSITE" id="PS50887"/>
    </source>
</evidence>
<dbReference type="CDD" id="cd12913">
    <property type="entry name" value="PDC1_MCP_like"/>
    <property type="match status" value="1"/>
</dbReference>
<dbReference type="Gene3D" id="3.30.450.20">
    <property type="entry name" value="PAS domain"/>
    <property type="match status" value="3"/>
</dbReference>
<dbReference type="InterPro" id="IPR000160">
    <property type="entry name" value="GGDEF_dom"/>
</dbReference>
<evidence type="ECO:0000259" key="7">
    <source>
        <dbReference type="PROSITE" id="PS50113"/>
    </source>
</evidence>
<dbReference type="PROSITE" id="PS50887">
    <property type="entry name" value="GGDEF"/>
    <property type="match status" value="1"/>
</dbReference>
<keyword evidence="5" id="KW-0472">Membrane</keyword>
<proteinExistence type="predicted"/>
<dbReference type="InterPro" id="IPR052155">
    <property type="entry name" value="Biofilm_reg_signaling"/>
</dbReference>
<dbReference type="PANTHER" id="PTHR44757:SF2">
    <property type="entry name" value="BIOFILM ARCHITECTURE MAINTENANCE PROTEIN MBAA"/>
    <property type="match status" value="1"/>
</dbReference>
<dbReference type="PROSITE" id="PS50112">
    <property type="entry name" value="PAS"/>
    <property type="match status" value="1"/>
</dbReference>
<dbReference type="InterPro" id="IPR035965">
    <property type="entry name" value="PAS-like_dom_sf"/>
</dbReference>
<dbReference type="OrthoDB" id="425396at2"/>
<accession>U7QK40</accession>
<dbReference type="InterPro" id="IPR000700">
    <property type="entry name" value="PAS-assoc_C"/>
</dbReference>
<evidence type="ECO:0000259" key="8">
    <source>
        <dbReference type="PROSITE" id="PS50883"/>
    </source>
</evidence>
<sequence>MQSQSLTTTQRAVLDLAAQLRREIAAQISAYLKTYLNTPHQVNQINANVMQWDQIDPENIDSLQQYFWQQIKIFDTVSGMNWADNTGNYIGITLLSDRTPTLELKNDTTGANKHIYALDQEGISTFEQMGLCPNYHPRSRPWYLSAQQANCAAWSSIYQYSSPIQVQLGLTAVLPLYDANNHLLGVLGCDLSLSHISQFLKTLNIGHKGICFIVEPSGKLVASSTLTQPFNIDDDQTIIGFNTLQSGDRFIQAIMTRVYSQFNDLTQIKGDYQLELIWDNQIQLIDIFPFDDGRGLNWLIVFVTPESEFVQSIPSDDYHCDRDAQNTLKRINQQLEQRIEQRTSSLQQLDQALKISEDRWQLALQGSNDGIWDWNVQTNEIFFSPRAKEMLGYEESETTNHLAEWEKQIHPHDRERVLKAIWDHLDQQTEYYSTEYRIRCKDGQYKWVLHRGQALWNEIGDPIRMVGSQTDLSEQKQVETQLFYYAYHDSLTRLPNRAFFMDRLHLALEQVRQYSEHLFAILFIDLDRFKLVNDGLGHLAGDELLIRVGQKLQQCISVHDTLARLGGDEFAILLDPIQGISDSIIVAERILTILQQPFILEDQTVSITASIGITFSHYYTANHSYKHSTDILRDADIAMYHAKHHSTSKYAIFDSKMQMDTLIRLRLENDLRAAIASSQLKVYYQPIVCLKTGKIKSFEALVRLPDPKKGLISPGEFIPIAEETGLIVPLGEWVLRAACQQLRQWQIQGWIDLNVSVSVNVAGQQFSQKKIVNLVQQILQETELSPKNLRLEITESAIAEHLEWVARRLSQLRQMGVQILIDDFGTGYSSLDRLQRFPIDTLKIDRSFVAQMTSPDPNSKFVEAIAHFAHSLGFSVVAEGIETVEQKQLIQHIGCEYGQGNLFSPAVDVATMTAFIQRNPIF</sequence>
<evidence type="ECO:0000313" key="11">
    <source>
        <dbReference type="Proteomes" id="UP000017127"/>
    </source>
</evidence>
<dbReference type="PROSITE" id="PS50113">
    <property type="entry name" value="PAC"/>
    <property type="match status" value="1"/>
</dbReference>
<dbReference type="Pfam" id="PF02743">
    <property type="entry name" value="dCache_1"/>
    <property type="match status" value="1"/>
</dbReference>
<organism evidence="10 11">
    <name type="scientific">Lyngbya aestuarii BL J</name>
    <dbReference type="NCBI Taxonomy" id="1348334"/>
    <lineage>
        <taxon>Bacteria</taxon>
        <taxon>Bacillati</taxon>
        <taxon>Cyanobacteriota</taxon>
        <taxon>Cyanophyceae</taxon>
        <taxon>Oscillatoriophycideae</taxon>
        <taxon>Oscillatoriales</taxon>
        <taxon>Microcoleaceae</taxon>
        <taxon>Lyngbya</taxon>
    </lineage>
</organism>
<dbReference type="Proteomes" id="UP000017127">
    <property type="component" value="Unassembled WGS sequence"/>
</dbReference>
<keyword evidence="3" id="KW-0812">Transmembrane</keyword>
<dbReference type="CDD" id="cd01949">
    <property type="entry name" value="GGDEF"/>
    <property type="match status" value="1"/>
</dbReference>
<dbReference type="InterPro" id="IPR035919">
    <property type="entry name" value="EAL_sf"/>
</dbReference>
<dbReference type="PATRIC" id="fig|1348334.3.peg.1568"/>
<dbReference type="Pfam" id="PF08447">
    <property type="entry name" value="PAS_3"/>
    <property type="match status" value="1"/>
</dbReference>
<name>U7QK40_9CYAN</name>
<dbReference type="InterPro" id="IPR033479">
    <property type="entry name" value="dCache_1"/>
</dbReference>
<reference evidence="10 11" key="1">
    <citation type="journal article" date="2013" name="Front. Microbiol.">
        <title>Comparative genomic analyses of the cyanobacterium, Lyngbya aestuarii BL J, a powerful hydrogen producer.</title>
        <authorList>
            <person name="Kothari A."/>
            <person name="Vaughn M."/>
            <person name="Garcia-Pichel F."/>
        </authorList>
    </citation>
    <scope>NUCLEOTIDE SEQUENCE [LARGE SCALE GENOMIC DNA]</scope>
    <source>
        <strain evidence="10 11">BL J</strain>
    </source>
</reference>
<dbReference type="NCBIfam" id="TIGR00254">
    <property type="entry name" value="GGDEF"/>
    <property type="match status" value="1"/>
</dbReference>
<keyword evidence="4" id="KW-1133">Transmembrane helix</keyword>
<dbReference type="SUPFAM" id="SSF55073">
    <property type="entry name" value="Nucleotide cyclase"/>
    <property type="match status" value="1"/>
</dbReference>
<protein>
    <submittedName>
        <fullName evidence="10">Diguanylate cyclase domain protein</fullName>
    </submittedName>
</protein>
<dbReference type="Gene3D" id="3.20.20.450">
    <property type="entry name" value="EAL domain"/>
    <property type="match status" value="1"/>
</dbReference>
<keyword evidence="2" id="KW-1003">Cell membrane</keyword>